<evidence type="ECO:0000313" key="3">
    <source>
        <dbReference type="Proteomes" id="UP001159363"/>
    </source>
</evidence>
<feature type="compositionally biased region" description="Basic and acidic residues" evidence="1">
    <location>
        <begin position="460"/>
        <end position="470"/>
    </location>
</feature>
<evidence type="ECO:0000313" key="2">
    <source>
        <dbReference type="EMBL" id="KAJ8871171.1"/>
    </source>
</evidence>
<reference evidence="2 3" key="1">
    <citation type="submission" date="2023-02" db="EMBL/GenBank/DDBJ databases">
        <title>LHISI_Scaffold_Assembly.</title>
        <authorList>
            <person name="Stuart O.P."/>
            <person name="Cleave R."/>
            <person name="Magrath M.J.L."/>
            <person name="Mikheyev A.S."/>
        </authorList>
    </citation>
    <scope>NUCLEOTIDE SEQUENCE [LARGE SCALE GENOMIC DNA]</scope>
    <source>
        <strain evidence="2">Daus_M_001</strain>
        <tissue evidence="2">Leg muscle</tissue>
    </source>
</reference>
<dbReference type="EMBL" id="JARBHB010000012">
    <property type="protein sequence ID" value="KAJ8871171.1"/>
    <property type="molecule type" value="Genomic_DNA"/>
</dbReference>
<sequence>MQEPVVKRRRRVPCEGLVSDWLPRDAEASPIGWAARWPVNYQSLPGERRPDMFLASDAILLAGTVEVRGTSDCFTSVKAVRACTLHYHTASRVSKQYPEIFHSEETRRSTKGGWIDREREREGGRQGEDENMRRTCEEPIRHRAGFGIASASSTDVAQQGTRSLHTASIARHNELNPFGRSELHLYGDDKIDFKHVYTEVDFAIGSQLIRHALDNSEPIADLLEIEELKKLLLRISLKVSLSFAKNARLEAVSNDPWHNSKLFWRTVRNRVVRNPLEFGYFTAYTKLPPKTCGAAVDDAVRTLASHQGEPGSIPGRATPGFSQLGIVPYDAAGRAGFLGHLPEPLHYGAAPPSPHFALIGSQDLVVKNRPNLSILDNSENLQEAIAAEESAISCSKQLSQYSRGAISGNHGEPKSRLQGRGFELKSFRMQNLMFSLAPTSSNSIEKTTVLTKDGAGNGEEQLKGSREGGRGLDVPSRQPHSLSRPLNVDETWSPNTPTQMPSRAWPARPARDQPYLPGTLARHIGLLVLLVSLNSLTNRIRLETASQNTHKIPYNRVKWCRECKINIKASERVNVDVFTQNQRPCPQHSQTQFLNKEFSCEVLYPFKGPAEATRLDHLPPTKVNRVHFPAESLRVFASGNHAGRYRWSAGFLGDLPGAPFSPHFTLTGSQDLVIKSLPNLATQLNHCHDGNTARLARRSDEALEVRVSVARIAPSLLDLGPGVPTGFHSTLNGEVLRADGGD</sequence>
<proteinExistence type="predicted"/>
<comment type="caution">
    <text evidence="2">The sequence shown here is derived from an EMBL/GenBank/DDBJ whole genome shotgun (WGS) entry which is preliminary data.</text>
</comment>
<evidence type="ECO:0000256" key="1">
    <source>
        <dbReference type="SAM" id="MobiDB-lite"/>
    </source>
</evidence>
<dbReference type="Proteomes" id="UP001159363">
    <property type="component" value="Chromosome 11"/>
</dbReference>
<gene>
    <name evidence="2" type="ORF">PR048_027477</name>
</gene>
<name>A0ABQ9GGP2_9NEOP</name>
<feature type="region of interest" description="Disordered" evidence="1">
    <location>
        <begin position="108"/>
        <end position="133"/>
    </location>
</feature>
<accession>A0ABQ9GGP2</accession>
<keyword evidence="3" id="KW-1185">Reference proteome</keyword>
<feature type="region of interest" description="Disordered" evidence="1">
    <location>
        <begin position="449"/>
        <end position="509"/>
    </location>
</feature>
<protein>
    <submittedName>
        <fullName evidence="2">Uncharacterized protein</fullName>
    </submittedName>
</protein>
<feature type="compositionally biased region" description="Polar residues" evidence="1">
    <location>
        <begin position="490"/>
        <end position="501"/>
    </location>
</feature>
<organism evidence="2 3">
    <name type="scientific">Dryococelus australis</name>
    <dbReference type="NCBI Taxonomy" id="614101"/>
    <lineage>
        <taxon>Eukaryota</taxon>
        <taxon>Metazoa</taxon>
        <taxon>Ecdysozoa</taxon>
        <taxon>Arthropoda</taxon>
        <taxon>Hexapoda</taxon>
        <taxon>Insecta</taxon>
        <taxon>Pterygota</taxon>
        <taxon>Neoptera</taxon>
        <taxon>Polyneoptera</taxon>
        <taxon>Phasmatodea</taxon>
        <taxon>Verophasmatodea</taxon>
        <taxon>Anareolatae</taxon>
        <taxon>Phasmatidae</taxon>
        <taxon>Eurycanthinae</taxon>
        <taxon>Dryococelus</taxon>
    </lineage>
</organism>